<dbReference type="Pfam" id="PF14009">
    <property type="entry name" value="PADRE"/>
    <property type="match status" value="1"/>
</dbReference>
<sequence length="150" mass="16334">MGLPLSLGRGRTCGSCIRIAMKRKHPRVLQIVKPDGTVLKFSSPILVRDVPADMAVSGIGPFEGSPQNLPPDYELKLGEVYYVLPPRVKRIKVVITKQQFQLLLDQRLSVEEVMAGVDRKQSTCGGTTGGDGPAPVTWRPSLETIPEGID</sequence>
<accession>A0AAN7RH74</accession>
<organism evidence="1 2">
    <name type="scientific">Trapa natans</name>
    <name type="common">Water chestnut</name>
    <dbReference type="NCBI Taxonomy" id="22666"/>
    <lineage>
        <taxon>Eukaryota</taxon>
        <taxon>Viridiplantae</taxon>
        <taxon>Streptophyta</taxon>
        <taxon>Embryophyta</taxon>
        <taxon>Tracheophyta</taxon>
        <taxon>Spermatophyta</taxon>
        <taxon>Magnoliopsida</taxon>
        <taxon>eudicotyledons</taxon>
        <taxon>Gunneridae</taxon>
        <taxon>Pentapetalae</taxon>
        <taxon>rosids</taxon>
        <taxon>malvids</taxon>
        <taxon>Myrtales</taxon>
        <taxon>Lythraceae</taxon>
        <taxon>Trapa</taxon>
    </lineage>
</organism>
<comment type="caution">
    <text evidence="1">The sequence shown here is derived from an EMBL/GenBank/DDBJ whole genome shotgun (WGS) entry which is preliminary data.</text>
</comment>
<dbReference type="Proteomes" id="UP001346149">
    <property type="component" value="Unassembled WGS sequence"/>
</dbReference>
<dbReference type="InterPro" id="IPR025322">
    <property type="entry name" value="PADRE_dom"/>
</dbReference>
<dbReference type="EMBL" id="JAXQNO010000006">
    <property type="protein sequence ID" value="KAK4796968.1"/>
    <property type="molecule type" value="Genomic_DNA"/>
</dbReference>
<dbReference type="PANTHER" id="PTHR33148:SF2">
    <property type="entry name" value="DUF4228 DOMAIN-CONTAINING PROTEIN"/>
    <property type="match status" value="1"/>
</dbReference>
<reference evidence="1 2" key="1">
    <citation type="journal article" date="2023" name="Hortic Res">
        <title>Pangenome of water caltrop reveals structural variations and asymmetric subgenome divergence after allopolyploidization.</title>
        <authorList>
            <person name="Zhang X."/>
            <person name="Chen Y."/>
            <person name="Wang L."/>
            <person name="Yuan Y."/>
            <person name="Fang M."/>
            <person name="Shi L."/>
            <person name="Lu R."/>
            <person name="Comes H.P."/>
            <person name="Ma Y."/>
            <person name="Chen Y."/>
            <person name="Huang G."/>
            <person name="Zhou Y."/>
            <person name="Zheng Z."/>
            <person name="Qiu Y."/>
        </authorList>
    </citation>
    <scope>NUCLEOTIDE SEQUENCE [LARGE SCALE GENOMIC DNA]</scope>
    <source>
        <strain evidence="1">F231</strain>
    </source>
</reference>
<evidence type="ECO:0000313" key="2">
    <source>
        <dbReference type="Proteomes" id="UP001346149"/>
    </source>
</evidence>
<dbReference type="PANTHER" id="PTHR33148">
    <property type="entry name" value="PLASTID MOVEMENT IMPAIRED PROTEIN-RELATED"/>
    <property type="match status" value="1"/>
</dbReference>
<proteinExistence type="predicted"/>
<evidence type="ECO:0000313" key="1">
    <source>
        <dbReference type="EMBL" id="KAK4796968.1"/>
    </source>
</evidence>
<protein>
    <submittedName>
        <fullName evidence="1">Uncharacterized protein</fullName>
    </submittedName>
</protein>
<keyword evidence="2" id="KW-1185">Reference proteome</keyword>
<name>A0AAN7RH74_TRANT</name>
<dbReference type="AlphaFoldDB" id="A0AAN7RH74"/>
<gene>
    <name evidence="1" type="ORF">SAY86_029294</name>
</gene>